<protein>
    <submittedName>
        <fullName evidence="1">Uncharacterized protein</fullName>
    </submittedName>
</protein>
<evidence type="ECO:0000313" key="2">
    <source>
        <dbReference type="Proteomes" id="UP000652761"/>
    </source>
</evidence>
<reference evidence="1" key="1">
    <citation type="submission" date="2017-07" db="EMBL/GenBank/DDBJ databases">
        <title>Taro Niue Genome Assembly and Annotation.</title>
        <authorList>
            <person name="Atibalentja N."/>
            <person name="Keating K."/>
            <person name="Fields C.J."/>
        </authorList>
    </citation>
    <scope>NUCLEOTIDE SEQUENCE</scope>
    <source>
        <strain evidence="1">Niue_2</strain>
        <tissue evidence="1">Leaf</tissue>
    </source>
</reference>
<accession>A0A843U6S3</accession>
<dbReference type="AlphaFoldDB" id="A0A843U6S3"/>
<name>A0A843U6S3_COLES</name>
<gene>
    <name evidence="1" type="ORF">Taro_011611</name>
</gene>
<organism evidence="1 2">
    <name type="scientific">Colocasia esculenta</name>
    <name type="common">Wild taro</name>
    <name type="synonym">Arum esculentum</name>
    <dbReference type="NCBI Taxonomy" id="4460"/>
    <lineage>
        <taxon>Eukaryota</taxon>
        <taxon>Viridiplantae</taxon>
        <taxon>Streptophyta</taxon>
        <taxon>Embryophyta</taxon>
        <taxon>Tracheophyta</taxon>
        <taxon>Spermatophyta</taxon>
        <taxon>Magnoliopsida</taxon>
        <taxon>Liliopsida</taxon>
        <taxon>Araceae</taxon>
        <taxon>Aroideae</taxon>
        <taxon>Colocasieae</taxon>
        <taxon>Colocasia</taxon>
    </lineage>
</organism>
<proteinExistence type="predicted"/>
<dbReference type="Proteomes" id="UP000652761">
    <property type="component" value="Unassembled WGS sequence"/>
</dbReference>
<keyword evidence="2" id="KW-1185">Reference proteome</keyword>
<evidence type="ECO:0000313" key="1">
    <source>
        <dbReference type="EMBL" id="MQL79185.1"/>
    </source>
</evidence>
<sequence length="89" mass="9841">MEVQTSSAMPSSLPGGKANLILHNTPSRSEVLLDIPHPALCQQWLTLPLRRGWSNPLDLLHDGRTTMAMLLGNWSWSLSLNLSLLQQAI</sequence>
<dbReference type="EMBL" id="NMUH01000438">
    <property type="protein sequence ID" value="MQL79185.1"/>
    <property type="molecule type" value="Genomic_DNA"/>
</dbReference>
<comment type="caution">
    <text evidence="1">The sequence shown here is derived from an EMBL/GenBank/DDBJ whole genome shotgun (WGS) entry which is preliminary data.</text>
</comment>